<dbReference type="SUPFAM" id="SSF53955">
    <property type="entry name" value="Lysozyme-like"/>
    <property type="match status" value="1"/>
</dbReference>
<dbReference type="Pfam" id="PF01464">
    <property type="entry name" value="SLT"/>
    <property type="match status" value="1"/>
</dbReference>
<sequence length="182" mass="20055">MIRLCILVCGLLLCLSCLASSWPDKFDAQIYKASRSYLPGVDWRLYKAQLIAESGLRVDVVSPVGASGIAQFMPGTWADVSRDLALSGSPFDPQVAIPAGAFYMAKLRGGWRWRRPERDKHNLALASYNAGFGHVLAAQRLCGDAVLYADIVRCLPNVTGRHADETRNYVGRINSLFLVLVR</sequence>
<dbReference type="InterPro" id="IPR023346">
    <property type="entry name" value="Lysozyme-like_dom_sf"/>
</dbReference>
<evidence type="ECO:0000259" key="3">
    <source>
        <dbReference type="Pfam" id="PF01464"/>
    </source>
</evidence>
<accession>A0A244CVH1</accession>
<dbReference type="Gene3D" id="1.10.530.10">
    <property type="match status" value="1"/>
</dbReference>
<evidence type="ECO:0000256" key="1">
    <source>
        <dbReference type="ARBA" id="ARBA00007734"/>
    </source>
</evidence>
<dbReference type="EMBL" id="MWPV01000001">
    <property type="protein sequence ID" value="OUL59249.1"/>
    <property type="molecule type" value="Genomic_DNA"/>
</dbReference>
<dbReference type="PANTHER" id="PTHR37423:SF2">
    <property type="entry name" value="MEMBRANE-BOUND LYTIC MUREIN TRANSGLYCOSYLASE C"/>
    <property type="match status" value="1"/>
</dbReference>
<organism evidence="4 5">
    <name type="scientific">Pseudoalteromonas ulvae</name>
    <dbReference type="NCBI Taxonomy" id="107327"/>
    <lineage>
        <taxon>Bacteria</taxon>
        <taxon>Pseudomonadati</taxon>
        <taxon>Pseudomonadota</taxon>
        <taxon>Gammaproteobacteria</taxon>
        <taxon>Alteromonadales</taxon>
        <taxon>Pseudoalteromonadaceae</taxon>
        <taxon>Pseudoalteromonas</taxon>
    </lineage>
</organism>
<comment type="similarity">
    <text evidence="1">Belongs to the transglycosylase Slt family.</text>
</comment>
<proteinExistence type="inferred from homology"/>
<dbReference type="RefSeq" id="WP_086742642.1">
    <property type="nucleotide sequence ID" value="NZ_MWPV01000001.1"/>
</dbReference>
<evidence type="ECO:0000313" key="5">
    <source>
        <dbReference type="Proteomes" id="UP000194841"/>
    </source>
</evidence>
<keyword evidence="5" id="KW-1185">Reference proteome</keyword>
<name>A0A244CVH1_PSEDV</name>
<gene>
    <name evidence="4" type="ORF">B1199_02990</name>
</gene>
<dbReference type="PANTHER" id="PTHR37423">
    <property type="entry name" value="SOLUBLE LYTIC MUREIN TRANSGLYCOSYLASE-RELATED"/>
    <property type="match status" value="1"/>
</dbReference>
<protein>
    <recommendedName>
        <fullName evidence="3">Transglycosylase SLT domain-containing protein</fullName>
    </recommendedName>
</protein>
<keyword evidence="2" id="KW-0732">Signal</keyword>
<feature type="domain" description="Transglycosylase SLT" evidence="3">
    <location>
        <begin position="39"/>
        <end position="140"/>
    </location>
</feature>
<comment type="caution">
    <text evidence="4">The sequence shown here is derived from an EMBL/GenBank/DDBJ whole genome shotgun (WGS) entry which is preliminary data.</text>
</comment>
<dbReference type="InterPro" id="IPR008258">
    <property type="entry name" value="Transglycosylase_SLT_dom_1"/>
</dbReference>
<feature type="chain" id="PRO_5012399526" description="Transglycosylase SLT domain-containing protein" evidence="2">
    <location>
        <begin position="20"/>
        <end position="182"/>
    </location>
</feature>
<reference evidence="4 5" key="1">
    <citation type="submission" date="2017-02" db="EMBL/GenBank/DDBJ databases">
        <title>Pseudoalteromonas ulvae TC14 Genome.</title>
        <authorList>
            <person name="Molmeret M."/>
        </authorList>
    </citation>
    <scope>NUCLEOTIDE SEQUENCE [LARGE SCALE GENOMIC DNA]</scope>
    <source>
        <strain evidence="4">TC14</strain>
    </source>
</reference>
<evidence type="ECO:0000313" key="4">
    <source>
        <dbReference type="EMBL" id="OUL59249.1"/>
    </source>
</evidence>
<dbReference type="Proteomes" id="UP000194841">
    <property type="component" value="Unassembled WGS sequence"/>
</dbReference>
<evidence type="ECO:0000256" key="2">
    <source>
        <dbReference type="SAM" id="SignalP"/>
    </source>
</evidence>
<dbReference type="OrthoDB" id="9815002at2"/>
<dbReference type="AlphaFoldDB" id="A0A244CVH1"/>
<feature type="signal peptide" evidence="2">
    <location>
        <begin position="1"/>
        <end position="19"/>
    </location>
</feature>